<dbReference type="InterPro" id="IPR001254">
    <property type="entry name" value="Trypsin_dom"/>
</dbReference>
<dbReference type="SUPFAM" id="SSF50494">
    <property type="entry name" value="Trypsin-like serine proteases"/>
    <property type="match status" value="1"/>
</dbReference>
<dbReference type="Proteomes" id="UP001479290">
    <property type="component" value="Unassembled WGS sequence"/>
</dbReference>
<keyword evidence="2 9" id="KW-0645">Protease</keyword>
<dbReference type="InterPro" id="IPR001314">
    <property type="entry name" value="Peptidase_S1A"/>
</dbReference>
<dbReference type="Pfam" id="PF00089">
    <property type="entry name" value="Trypsin"/>
    <property type="match status" value="1"/>
</dbReference>
<dbReference type="InterPro" id="IPR043504">
    <property type="entry name" value="Peptidase_S1_PA_chymotrypsin"/>
</dbReference>
<name>A0AAW2A1E4_CULAL</name>
<organism evidence="12 13">
    <name type="scientific">Culter alburnus</name>
    <name type="common">Topmouth culter</name>
    <dbReference type="NCBI Taxonomy" id="194366"/>
    <lineage>
        <taxon>Eukaryota</taxon>
        <taxon>Metazoa</taxon>
        <taxon>Chordata</taxon>
        <taxon>Craniata</taxon>
        <taxon>Vertebrata</taxon>
        <taxon>Euteleostomi</taxon>
        <taxon>Actinopterygii</taxon>
        <taxon>Neopterygii</taxon>
        <taxon>Teleostei</taxon>
        <taxon>Ostariophysi</taxon>
        <taxon>Cypriniformes</taxon>
        <taxon>Xenocyprididae</taxon>
        <taxon>Xenocypridinae</taxon>
        <taxon>Culter</taxon>
    </lineage>
</organism>
<evidence type="ECO:0000256" key="2">
    <source>
        <dbReference type="ARBA" id="ARBA00022670"/>
    </source>
</evidence>
<evidence type="ECO:0000256" key="8">
    <source>
        <dbReference type="ARBA" id="ARBA00038868"/>
    </source>
</evidence>
<accession>A0AAW2A1E4</accession>
<dbReference type="FunFam" id="2.40.10.10:FF:000005">
    <property type="entry name" value="Serine protease 37"/>
    <property type="match status" value="1"/>
</dbReference>
<feature type="domain" description="Peptidase S1" evidence="11">
    <location>
        <begin position="26"/>
        <end position="233"/>
    </location>
</feature>
<dbReference type="InterPro" id="IPR018114">
    <property type="entry name" value="TRYPSIN_HIS"/>
</dbReference>
<evidence type="ECO:0000259" key="11">
    <source>
        <dbReference type="PROSITE" id="PS50240"/>
    </source>
</evidence>
<evidence type="ECO:0000256" key="3">
    <source>
        <dbReference type="ARBA" id="ARBA00022801"/>
    </source>
</evidence>
<dbReference type="PRINTS" id="PR00722">
    <property type="entry name" value="CHYMOTRYPSIN"/>
</dbReference>
<evidence type="ECO:0000256" key="10">
    <source>
        <dbReference type="SAM" id="SignalP"/>
    </source>
</evidence>
<evidence type="ECO:0000313" key="12">
    <source>
        <dbReference type="EMBL" id="KAK9967561.1"/>
    </source>
</evidence>
<dbReference type="InterPro" id="IPR009003">
    <property type="entry name" value="Peptidase_S1_PA"/>
</dbReference>
<keyword evidence="10" id="KW-0732">Signal</keyword>
<keyword evidence="4 9" id="KW-0720">Serine protease</keyword>
<protein>
    <recommendedName>
        <fullName evidence="8">trypsin</fullName>
        <ecNumber evidence="8">3.4.21.4</ecNumber>
    </recommendedName>
</protein>
<proteinExistence type="predicted"/>
<dbReference type="GO" id="GO:0004252">
    <property type="term" value="F:serine-type endopeptidase activity"/>
    <property type="evidence" value="ECO:0007669"/>
    <property type="project" value="UniProtKB-EC"/>
</dbReference>
<dbReference type="GO" id="GO:0005576">
    <property type="term" value="C:extracellular region"/>
    <property type="evidence" value="ECO:0007669"/>
    <property type="project" value="UniProtKB-SubCell"/>
</dbReference>
<evidence type="ECO:0000256" key="5">
    <source>
        <dbReference type="ARBA" id="ARBA00023145"/>
    </source>
</evidence>
<reference evidence="12 13" key="1">
    <citation type="submission" date="2024-05" db="EMBL/GenBank/DDBJ databases">
        <title>A high-quality chromosomal-level genome assembly of Topmouth culter (Culter alburnus).</title>
        <authorList>
            <person name="Zhao H."/>
        </authorList>
    </citation>
    <scope>NUCLEOTIDE SEQUENCE [LARGE SCALE GENOMIC DNA]</scope>
    <source>
        <strain evidence="12">CATC2023</strain>
        <tissue evidence="12">Muscle</tissue>
    </source>
</reference>
<comment type="subcellular location">
    <subcellularLocation>
        <location evidence="1">Secreted</location>
        <location evidence="1">Extracellular space</location>
    </subcellularLocation>
</comment>
<keyword evidence="6" id="KW-1015">Disulfide bond</keyword>
<gene>
    <name evidence="12" type="ORF">ABG768_001954</name>
</gene>
<dbReference type="CDD" id="cd00190">
    <property type="entry name" value="Tryp_SPc"/>
    <property type="match status" value="1"/>
</dbReference>
<evidence type="ECO:0000256" key="1">
    <source>
        <dbReference type="ARBA" id="ARBA00004239"/>
    </source>
</evidence>
<dbReference type="Gene3D" id="2.40.10.10">
    <property type="entry name" value="Trypsin-like serine proteases"/>
    <property type="match status" value="1"/>
</dbReference>
<keyword evidence="5" id="KW-0865">Zymogen</keyword>
<dbReference type="SMART" id="SM00020">
    <property type="entry name" value="Tryp_SPc"/>
    <property type="match status" value="1"/>
</dbReference>
<keyword evidence="3 9" id="KW-0378">Hydrolase</keyword>
<evidence type="ECO:0000256" key="9">
    <source>
        <dbReference type="RuleBase" id="RU363034"/>
    </source>
</evidence>
<dbReference type="EMBL" id="JAWDJR010000010">
    <property type="protein sequence ID" value="KAK9967561.1"/>
    <property type="molecule type" value="Genomic_DNA"/>
</dbReference>
<dbReference type="PROSITE" id="PS50240">
    <property type="entry name" value="TRYPSIN_DOM"/>
    <property type="match status" value="1"/>
</dbReference>
<evidence type="ECO:0000256" key="4">
    <source>
        <dbReference type="ARBA" id="ARBA00022825"/>
    </source>
</evidence>
<dbReference type="AlphaFoldDB" id="A0AAW2A1E4"/>
<dbReference type="GO" id="GO:0006508">
    <property type="term" value="P:proteolysis"/>
    <property type="evidence" value="ECO:0007669"/>
    <property type="project" value="UniProtKB-KW"/>
</dbReference>
<dbReference type="PROSITE" id="PS00134">
    <property type="entry name" value="TRYPSIN_HIS"/>
    <property type="match status" value="1"/>
</dbReference>
<feature type="signal peptide" evidence="10">
    <location>
        <begin position="1"/>
        <end position="21"/>
    </location>
</feature>
<comment type="catalytic activity">
    <reaction evidence="7">
        <text>Preferential cleavage: Arg-|-Xaa, Lys-|-Xaa.</text>
        <dbReference type="EC" id="3.4.21.4"/>
    </reaction>
</comment>
<keyword evidence="13" id="KW-1185">Reference proteome</keyword>
<dbReference type="PANTHER" id="PTHR24271">
    <property type="entry name" value="KALLIKREIN-RELATED"/>
    <property type="match status" value="1"/>
</dbReference>
<feature type="chain" id="PRO_5043844969" description="trypsin" evidence="10">
    <location>
        <begin position="22"/>
        <end position="237"/>
    </location>
</feature>
<dbReference type="EC" id="3.4.21.4" evidence="8"/>
<evidence type="ECO:0000256" key="6">
    <source>
        <dbReference type="ARBA" id="ARBA00023157"/>
    </source>
</evidence>
<evidence type="ECO:0000313" key="13">
    <source>
        <dbReference type="Proteomes" id="UP001479290"/>
    </source>
</evidence>
<dbReference type="PANTHER" id="PTHR24271:SF88">
    <property type="entry name" value="MAST CELL PROTEASE 2 ISOFORM X1"/>
    <property type="match status" value="1"/>
</dbReference>
<evidence type="ECO:0000256" key="7">
    <source>
        <dbReference type="ARBA" id="ARBA00036320"/>
    </source>
</evidence>
<dbReference type="PROSITE" id="PS00135">
    <property type="entry name" value="TRYPSIN_SER"/>
    <property type="match status" value="1"/>
</dbReference>
<dbReference type="InterPro" id="IPR033116">
    <property type="entry name" value="TRYPSIN_SER"/>
</dbReference>
<sequence length="237" mass="26023">MNILWLITSLLLLCSCTPGFSMHDGIVGGEVSVPHSRPYMVYIRNPVSERVCGGFLIRDDFVMTAAHCGRHLTVYLGVNDTKHLPQGVPADSIQHEDFKNNAPGHDIMLLKLKTPASLNKTVNTITLPKTENREISKDCMVLGWGLEEYGHGFPSRVLKEANVTLLDSKKCVTTDTLCSEGTTGAAEGDSGGPLVCGDVAQGIVSFYTETNGGYCTRYTDIYQYLSWIHHKMKSPLQ</sequence>
<comment type="caution">
    <text evidence="12">The sequence shown here is derived from an EMBL/GenBank/DDBJ whole genome shotgun (WGS) entry which is preliminary data.</text>
</comment>